<feature type="compositionally biased region" description="Polar residues" evidence="1">
    <location>
        <begin position="99"/>
        <end position="109"/>
    </location>
</feature>
<organism evidence="2 3">
    <name type="scientific">Larkinella punicea</name>
    <dbReference type="NCBI Taxonomy" id="2315727"/>
    <lineage>
        <taxon>Bacteria</taxon>
        <taxon>Pseudomonadati</taxon>
        <taxon>Bacteroidota</taxon>
        <taxon>Cytophagia</taxon>
        <taxon>Cytophagales</taxon>
        <taxon>Spirosomataceae</taxon>
        <taxon>Larkinella</taxon>
    </lineage>
</organism>
<protein>
    <submittedName>
        <fullName evidence="2">Uncharacterized protein</fullName>
    </submittedName>
</protein>
<evidence type="ECO:0000313" key="2">
    <source>
        <dbReference type="EMBL" id="RCR66590.1"/>
    </source>
</evidence>
<feature type="compositionally biased region" description="Basic and acidic residues" evidence="1">
    <location>
        <begin position="170"/>
        <end position="182"/>
    </location>
</feature>
<evidence type="ECO:0000313" key="3">
    <source>
        <dbReference type="Proteomes" id="UP000253383"/>
    </source>
</evidence>
<gene>
    <name evidence="2" type="ORF">DUE52_26320</name>
</gene>
<feature type="compositionally biased region" description="Low complexity" evidence="1">
    <location>
        <begin position="211"/>
        <end position="220"/>
    </location>
</feature>
<evidence type="ECO:0000256" key="1">
    <source>
        <dbReference type="SAM" id="MobiDB-lite"/>
    </source>
</evidence>
<name>A0A368JG03_9BACT</name>
<feature type="compositionally biased region" description="Polar residues" evidence="1">
    <location>
        <begin position="134"/>
        <end position="143"/>
    </location>
</feature>
<dbReference type="AlphaFoldDB" id="A0A368JG03"/>
<accession>A0A368JG03</accession>
<proteinExistence type="predicted"/>
<dbReference type="Proteomes" id="UP000253383">
    <property type="component" value="Unassembled WGS sequence"/>
</dbReference>
<comment type="caution">
    <text evidence="2">The sequence shown here is derived from an EMBL/GenBank/DDBJ whole genome shotgun (WGS) entry which is preliminary data.</text>
</comment>
<keyword evidence="3" id="KW-1185">Reference proteome</keyword>
<feature type="region of interest" description="Disordered" evidence="1">
    <location>
        <begin position="60"/>
        <end position="220"/>
    </location>
</feature>
<sequence length="472" mass="51755">MSAATVAGLVILAVWQYRTNQKLEQTVQSLKDTVTILQQAPLETPVAQGPKTDTVYITREVSIPSPRLSPSVPGVQQDDDRELANRSETDPAATDRSGESPSIESASNPNRERNRLEGSTLSGRSGSKERLTESETGVNGSESDPSKTGRVPSEQSERNALPSGRLPKSATDRWNRNPDRYSGRQKPAGLETSRPLSNGVSGSVDVPGNDGSTAGSSSSASISWEPVLNRALKFDSSYYVENYQRRVRRIRPLAMHSAVATSSGSKPVVEERQRFVHVRIGGSAQLSGGQSGYGLASEILMGDRLTIGLGLTRLSVSGEEYITEGQYLVKKKSDFRRDYQGKVPGPGDKRFEILNIARSGKSWQLPITFGYRLPVGNSVTITPSVGASFSLEAREKISFTNRMGPYEFMAQKFYEKCSPGVYNNWLVGIAFEKQWSHWVIQANPYLSSPLLSSQFSLNRTSAGMRARLLYQF</sequence>
<dbReference type="EMBL" id="QOWE01000026">
    <property type="protein sequence ID" value="RCR66590.1"/>
    <property type="molecule type" value="Genomic_DNA"/>
</dbReference>
<reference evidence="2 3" key="1">
    <citation type="submission" date="2018-07" db="EMBL/GenBank/DDBJ databases">
        <title>Genome analysis of Larkinella rosea.</title>
        <authorList>
            <person name="Zhou Z."/>
            <person name="Wang G."/>
        </authorList>
    </citation>
    <scope>NUCLEOTIDE SEQUENCE [LARGE SCALE GENOMIC DNA]</scope>
    <source>
        <strain evidence="3">zzj9</strain>
    </source>
</reference>